<evidence type="ECO:0000256" key="9">
    <source>
        <dbReference type="SAM" id="SignalP"/>
    </source>
</evidence>
<dbReference type="InterPro" id="IPR012910">
    <property type="entry name" value="Plug_dom"/>
</dbReference>
<dbReference type="InterPro" id="IPR037066">
    <property type="entry name" value="Plug_dom_sf"/>
</dbReference>
<feature type="signal peptide" evidence="9">
    <location>
        <begin position="1"/>
        <end position="26"/>
    </location>
</feature>
<dbReference type="KEGG" id="fak:FUA48_15710"/>
<dbReference type="InterPro" id="IPR008969">
    <property type="entry name" value="CarboxyPept-like_regulatory"/>
</dbReference>
<keyword evidence="4 8" id="KW-0812">Transmembrane</keyword>
<dbReference type="InterPro" id="IPR036942">
    <property type="entry name" value="Beta-barrel_TonB_sf"/>
</dbReference>
<keyword evidence="3 8" id="KW-1134">Transmembrane beta strand</keyword>
<evidence type="ECO:0000313" key="11">
    <source>
        <dbReference type="EMBL" id="QEE50970.1"/>
    </source>
</evidence>
<evidence type="ECO:0000256" key="3">
    <source>
        <dbReference type="ARBA" id="ARBA00022452"/>
    </source>
</evidence>
<comment type="similarity">
    <text evidence="8">Belongs to the TonB-dependent receptor family.</text>
</comment>
<protein>
    <submittedName>
        <fullName evidence="11">TonB-dependent receptor</fullName>
    </submittedName>
</protein>
<evidence type="ECO:0000256" key="4">
    <source>
        <dbReference type="ARBA" id="ARBA00022692"/>
    </source>
</evidence>
<dbReference type="GO" id="GO:0044718">
    <property type="term" value="P:siderophore transmembrane transport"/>
    <property type="evidence" value="ECO:0007669"/>
    <property type="project" value="TreeGrafter"/>
</dbReference>
<accession>A0A5B9FVC6</accession>
<dbReference type="OrthoDB" id="9804995at2"/>
<evidence type="ECO:0000256" key="7">
    <source>
        <dbReference type="ARBA" id="ARBA00023237"/>
    </source>
</evidence>
<evidence type="ECO:0000256" key="5">
    <source>
        <dbReference type="ARBA" id="ARBA00022729"/>
    </source>
</evidence>
<sequence>MKLKNILKNLTLITVLFLLAQLSASAQETGSLKGKIIEQYTKQPVPGATVFLDGIQLSTATDTTGVFTLNNIPVGTYSVTISSIGFQNKNLTEIIITANKTYYSEIELLEEGTTLEGVTIRSFKGENNPLTPVSSFSYSREEIFRNPGAQGDIMRALSTLPGVVSSGSQYSAIAARGQGTRDNVYMVDDIPMFNLSHLEAEGFASGFNDPNGGRFSIFAPRIIDNVTFQNGGFGATYGRRSSSYLALGVKEGNRASWSFSAQADLLGGTVIADGPITKNTSLFVAARYQNFSALINLLDEQQSTVQFGDYLIKTSTELNDKNRLSFIAMYNPENTSRTIDDADELANEVNINEDNSGRNILWDHQSSQAVVGLNLRTLLNSTSYLTNVLYYRSSTVDNNFGRFNPSLDSNGIILDPRSGGYEDRLRHITNNQQEVGYRSIYTKSFDKLKVIAGVDAMMLNLDYERLLSRTDTIYTFRARDISANPTQYYQILAPSQYNAVFDDNAFNGSGYVTLSWRVTDGFTLNPGIRYDYTGFTEQHTLSPRLSGSIALNSRHSINFASGIYYQDPGYADIAGQTGGNTLKNERAIQSIVGYKIQLSNDLKFVAEGWHKRFDDVTVQPNRVQSYLTNDGSGYAYGADISLTKRLSDNYYGQVSYSYMESKRDDHDGLGEYDYIFNVPHTFSLMGSYKPNDKWIFSGKFRYSTGRPTDSYIVHPDVFNNPDMIRYSQEVTAVNGDRLPDFISLDVRADYNLQRKWGTFSAFVDLVNISNRFNVNSEQFVPETGQVMNIGLGVFPTFGVRVEL</sequence>
<dbReference type="Gene3D" id="2.60.40.1120">
    <property type="entry name" value="Carboxypeptidase-like, regulatory domain"/>
    <property type="match status" value="1"/>
</dbReference>
<evidence type="ECO:0000259" key="10">
    <source>
        <dbReference type="Pfam" id="PF07715"/>
    </source>
</evidence>
<dbReference type="PROSITE" id="PS52016">
    <property type="entry name" value="TONB_DEPENDENT_REC_3"/>
    <property type="match status" value="1"/>
</dbReference>
<keyword evidence="6 8" id="KW-0472">Membrane</keyword>
<keyword evidence="2 8" id="KW-0813">Transport</keyword>
<name>A0A5B9FVC6_9FLAO</name>
<evidence type="ECO:0000256" key="8">
    <source>
        <dbReference type="PROSITE-ProRule" id="PRU01360"/>
    </source>
</evidence>
<evidence type="ECO:0000256" key="1">
    <source>
        <dbReference type="ARBA" id="ARBA00004571"/>
    </source>
</evidence>
<dbReference type="GO" id="GO:0009279">
    <property type="term" value="C:cell outer membrane"/>
    <property type="evidence" value="ECO:0007669"/>
    <property type="project" value="UniProtKB-SubCell"/>
</dbReference>
<dbReference type="PANTHER" id="PTHR30069:SF29">
    <property type="entry name" value="HEMOGLOBIN AND HEMOGLOBIN-HAPTOGLOBIN-BINDING PROTEIN 1-RELATED"/>
    <property type="match status" value="1"/>
</dbReference>
<dbReference type="AlphaFoldDB" id="A0A5B9FVC6"/>
<organism evidence="11 12">
    <name type="scientific">Flavobacterium alkalisoli</name>
    <dbReference type="NCBI Taxonomy" id="2602769"/>
    <lineage>
        <taxon>Bacteria</taxon>
        <taxon>Pseudomonadati</taxon>
        <taxon>Bacteroidota</taxon>
        <taxon>Flavobacteriia</taxon>
        <taxon>Flavobacteriales</taxon>
        <taxon>Flavobacteriaceae</taxon>
        <taxon>Flavobacterium</taxon>
    </lineage>
</organism>
<evidence type="ECO:0000256" key="2">
    <source>
        <dbReference type="ARBA" id="ARBA00022448"/>
    </source>
</evidence>
<dbReference type="InterPro" id="IPR039426">
    <property type="entry name" value="TonB-dep_rcpt-like"/>
</dbReference>
<keyword evidence="11" id="KW-0675">Receptor</keyword>
<comment type="subcellular location">
    <subcellularLocation>
        <location evidence="1 8">Cell outer membrane</location>
        <topology evidence="1 8">Multi-pass membrane protein</topology>
    </subcellularLocation>
</comment>
<dbReference type="RefSeq" id="WP_147584408.1">
    <property type="nucleotide sequence ID" value="NZ_CP042831.1"/>
</dbReference>
<keyword evidence="7 8" id="KW-0998">Cell outer membrane</keyword>
<reference evidence="11 12" key="1">
    <citation type="submission" date="2019-08" db="EMBL/GenBank/DDBJ databases">
        <title>Flavobacterium alkalisoli sp. nov., isolated from rhizosphere soil of Suaeda salsa.</title>
        <authorList>
            <person name="Sun J.-Q."/>
            <person name="Xu L."/>
        </authorList>
    </citation>
    <scope>NUCLEOTIDE SEQUENCE [LARGE SCALE GENOMIC DNA]</scope>
    <source>
        <strain evidence="11 12">XS-5</strain>
    </source>
</reference>
<keyword evidence="5 9" id="KW-0732">Signal</keyword>
<feature type="chain" id="PRO_5022951812" evidence="9">
    <location>
        <begin position="27"/>
        <end position="803"/>
    </location>
</feature>
<dbReference type="Gene3D" id="2.170.130.10">
    <property type="entry name" value="TonB-dependent receptor, plug domain"/>
    <property type="match status" value="1"/>
</dbReference>
<dbReference type="SUPFAM" id="SSF56935">
    <property type="entry name" value="Porins"/>
    <property type="match status" value="1"/>
</dbReference>
<dbReference type="GO" id="GO:0015344">
    <property type="term" value="F:siderophore uptake transmembrane transporter activity"/>
    <property type="evidence" value="ECO:0007669"/>
    <property type="project" value="TreeGrafter"/>
</dbReference>
<proteinExistence type="inferred from homology"/>
<dbReference type="Gene3D" id="2.40.170.20">
    <property type="entry name" value="TonB-dependent receptor, beta-barrel domain"/>
    <property type="match status" value="1"/>
</dbReference>
<dbReference type="Proteomes" id="UP000321222">
    <property type="component" value="Chromosome"/>
</dbReference>
<evidence type="ECO:0000256" key="6">
    <source>
        <dbReference type="ARBA" id="ARBA00023136"/>
    </source>
</evidence>
<dbReference type="SUPFAM" id="SSF49464">
    <property type="entry name" value="Carboxypeptidase regulatory domain-like"/>
    <property type="match status" value="1"/>
</dbReference>
<feature type="domain" description="TonB-dependent receptor plug" evidence="10">
    <location>
        <begin position="131"/>
        <end position="241"/>
    </location>
</feature>
<keyword evidence="12" id="KW-1185">Reference proteome</keyword>
<dbReference type="PANTHER" id="PTHR30069">
    <property type="entry name" value="TONB-DEPENDENT OUTER MEMBRANE RECEPTOR"/>
    <property type="match status" value="1"/>
</dbReference>
<dbReference type="Pfam" id="PF13715">
    <property type="entry name" value="CarbopepD_reg_2"/>
    <property type="match status" value="1"/>
</dbReference>
<dbReference type="Pfam" id="PF07715">
    <property type="entry name" value="Plug"/>
    <property type="match status" value="1"/>
</dbReference>
<gene>
    <name evidence="11" type="ORF">FUA48_15710</name>
</gene>
<dbReference type="EMBL" id="CP042831">
    <property type="protein sequence ID" value="QEE50970.1"/>
    <property type="molecule type" value="Genomic_DNA"/>
</dbReference>
<evidence type="ECO:0000313" key="12">
    <source>
        <dbReference type="Proteomes" id="UP000321222"/>
    </source>
</evidence>